<gene>
    <name evidence="5" type="primary">degA_6</name>
    <name evidence="5" type="ORF">JS278_03131</name>
</gene>
<evidence type="ECO:0000256" key="2">
    <source>
        <dbReference type="ARBA" id="ARBA00023125"/>
    </source>
</evidence>
<dbReference type="InterPro" id="IPR046335">
    <property type="entry name" value="LacI/GalR-like_sensor"/>
</dbReference>
<dbReference type="GO" id="GO:0003700">
    <property type="term" value="F:DNA-binding transcription factor activity"/>
    <property type="evidence" value="ECO:0007669"/>
    <property type="project" value="TreeGrafter"/>
</dbReference>
<dbReference type="AlphaFoldDB" id="A0A344UYB7"/>
<evidence type="ECO:0000313" key="5">
    <source>
        <dbReference type="EMBL" id="AXE40265.1"/>
    </source>
</evidence>
<evidence type="ECO:0000313" key="6">
    <source>
        <dbReference type="Proteomes" id="UP000251995"/>
    </source>
</evidence>
<evidence type="ECO:0000256" key="3">
    <source>
        <dbReference type="ARBA" id="ARBA00023163"/>
    </source>
</evidence>
<dbReference type="CDD" id="cd01392">
    <property type="entry name" value="HTH_LacI"/>
    <property type="match status" value="1"/>
</dbReference>
<dbReference type="GO" id="GO:0000976">
    <property type="term" value="F:transcription cis-regulatory region binding"/>
    <property type="evidence" value="ECO:0007669"/>
    <property type="project" value="TreeGrafter"/>
</dbReference>
<keyword evidence="6" id="KW-1185">Reference proteome</keyword>
<proteinExistence type="predicted"/>
<dbReference type="OrthoDB" id="37081at2"/>
<dbReference type="SUPFAM" id="SSF53822">
    <property type="entry name" value="Periplasmic binding protein-like I"/>
    <property type="match status" value="1"/>
</dbReference>
<dbReference type="EMBL" id="CP025198">
    <property type="protein sequence ID" value="AXE40265.1"/>
    <property type="molecule type" value="Genomic_DNA"/>
</dbReference>
<dbReference type="Proteomes" id="UP000251995">
    <property type="component" value="Chromosome"/>
</dbReference>
<dbReference type="SUPFAM" id="SSF47413">
    <property type="entry name" value="lambda repressor-like DNA-binding domains"/>
    <property type="match status" value="1"/>
</dbReference>
<dbReference type="RefSeq" id="WP_114046002.1">
    <property type="nucleotide sequence ID" value="NZ_CP025198.1"/>
</dbReference>
<evidence type="ECO:0000259" key="4">
    <source>
        <dbReference type="PROSITE" id="PS50932"/>
    </source>
</evidence>
<dbReference type="PANTHER" id="PTHR30146:SF109">
    <property type="entry name" value="HTH-TYPE TRANSCRIPTIONAL REGULATOR GALS"/>
    <property type="match status" value="1"/>
</dbReference>
<dbReference type="CDD" id="cd06267">
    <property type="entry name" value="PBP1_LacI_sugar_binding-like"/>
    <property type="match status" value="1"/>
</dbReference>
<dbReference type="SMART" id="SM00354">
    <property type="entry name" value="HTH_LACI"/>
    <property type="match status" value="1"/>
</dbReference>
<dbReference type="PANTHER" id="PTHR30146">
    <property type="entry name" value="LACI-RELATED TRANSCRIPTIONAL REPRESSOR"/>
    <property type="match status" value="1"/>
</dbReference>
<dbReference type="Gene3D" id="1.10.260.40">
    <property type="entry name" value="lambda repressor-like DNA-binding domains"/>
    <property type="match status" value="1"/>
</dbReference>
<dbReference type="PROSITE" id="PS50932">
    <property type="entry name" value="HTH_LACI_2"/>
    <property type="match status" value="1"/>
</dbReference>
<organism evidence="5 6">
    <name type="scientific">Acidipropionibacterium virtanenii</name>
    <dbReference type="NCBI Taxonomy" id="2057246"/>
    <lineage>
        <taxon>Bacteria</taxon>
        <taxon>Bacillati</taxon>
        <taxon>Actinomycetota</taxon>
        <taxon>Actinomycetes</taxon>
        <taxon>Propionibacteriales</taxon>
        <taxon>Propionibacteriaceae</taxon>
        <taxon>Acidipropionibacterium</taxon>
    </lineage>
</organism>
<dbReference type="KEGG" id="acij:JS278_03131"/>
<dbReference type="InterPro" id="IPR028082">
    <property type="entry name" value="Peripla_BP_I"/>
</dbReference>
<dbReference type="Pfam" id="PF00356">
    <property type="entry name" value="LacI"/>
    <property type="match status" value="1"/>
</dbReference>
<name>A0A344UYB7_9ACTN</name>
<dbReference type="Gene3D" id="3.40.50.2300">
    <property type="match status" value="2"/>
</dbReference>
<dbReference type="InterPro" id="IPR000843">
    <property type="entry name" value="HTH_LacI"/>
</dbReference>
<keyword evidence="2" id="KW-0238">DNA-binding</keyword>
<keyword evidence="3" id="KW-0804">Transcription</keyword>
<accession>A0A344UYB7</accession>
<protein>
    <submittedName>
        <fullName evidence="5">HTH-type transcriptional regulator DegA</fullName>
    </submittedName>
</protein>
<reference evidence="5 6" key="1">
    <citation type="submission" date="2017-12" db="EMBL/GenBank/DDBJ databases">
        <title>The whole genome sequence of the Acidipropionibacterium virtanenii sp. nov. type strain JS278.</title>
        <authorList>
            <person name="Laine P."/>
            <person name="Deptula P."/>
            <person name="Varmanen P."/>
            <person name="Auvinen P."/>
        </authorList>
    </citation>
    <scope>NUCLEOTIDE SEQUENCE [LARGE SCALE GENOMIC DNA]</scope>
    <source>
        <strain evidence="5 6">JS278</strain>
    </source>
</reference>
<evidence type="ECO:0000256" key="1">
    <source>
        <dbReference type="ARBA" id="ARBA00023015"/>
    </source>
</evidence>
<feature type="domain" description="HTH lacI-type" evidence="4">
    <location>
        <begin position="6"/>
        <end position="60"/>
    </location>
</feature>
<keyword evidence="1" id="KW-0805">Transcription regulation</keyword>
<sequence length="335" mass="35840">MIARRPTQVDVANEAGVSRQTVSLVARDDPRVSDHSRELVLAAMSKLGYRPNVAARALAANRTGFVGISLSDLVNPFHGELIELIRGHCESRGLIPFIAPVSQNAADERVAVGRLLEMNVDGLILISPMADDEGLEQIGRQVPTVVVTRNAGPDSVDLVHTDDREGAWTVVGELIGSGYRPIIYLGVDRPVSGDSSRARIEGYRAALAEEGMESRVKMVRQGEVGRELARIVQEFGGGFALCCHNDLIALEAIGHLEAFGLRPGVDVGVTGFDNTTISGFPGISLTTVDQSTSTMARRAVELLAERMAGRTDPVDVVLPSRLVSRATSGRTPTGR</sequence>
<dbReference type="Pfam" id="PF13377">
    <property type="entry name" value="Peripla_BP_3"/>
    <property type="match status" value="1"/>
</dbReference>
<dbReference type="InterPro" id="IPR010982">
    <property type="entry name" value="Lambda_DNA-bd_dom_sf"/>
</dbReference>